<evidence type="ECO:0000313" key="2">
    <source>
        <dbReference type="Proteomes" id="UP001162501"/>
    </source>
</evidence>
<name>A0ACB0DY55_RANTA</name>
<evidence type="ECO:0000313" key="1">
    <source>
        <dbReference type="EMBL" id="CAI9693176.1"/>
    </source>
</evidence>
<dbReference type="Proteomes" id="UP001162501">
    <property type="component" value="Chromosome 11"/>
</dbReference>
<organism evidence="1 2">
    <name type="scientific">Rangifer tarandus platyrhynchus</name>
    <name type="common">Svalbard reindeer</name>
    <dbReference type="NCBI Taxonomy" id="3082113"/>
    <lineage>
        <taxon>Eukaryota</taxon>
        <taxon>Metazoa</taxon>
        <taxon>Chordata</taxon>
        <taxon>Craniata</taxon>
        <taxon>Vertebrata</taxon>
        <taxon>Euteleostomi</taxon>
        <taxon>Mammalia</taxon>
        <taxon>Eutheria</taxon>
        <taxon>Laurasiatheria</taxon>
        <taxon>Artiodactyla</taxon>
        <taxon>Ruminantia</taxon>
        <taxon>Pecora</taxon>
        <taxon>Cervidae</taxon>
        <taxon>Odocoileinae</taxon>
        <taxon>Rangifer</taxon>
    </lineage>
</organism>
<accession>A0ACB0DY55</accession>
<protein>
    <submittedName>
        <fullName evidence="1">Uncharacterized protein</fullName>
    </submittedName>
</protein>
<gene>
    <name evidence="1" type="ORF">MRATA1EN3_LOCUS4389</name>
</gene>
<sequence>MQRIIKKGDCGLYQSPLAAFWLLLRGEFTPSTSNVASLRAERFPTAEEEQSGARNEGDVVSRAEKAWALGHCAAPRGGERSGAAGVGQRAQKLASPVLRAVGGSRAAWRRRRSLQMKHACVRRL</sequence>
<dbReference type="EMBL" id="OX596095">
    <property type="protein sequence ID" value="CAI9693176.1"/>
    <property type="molecule type" value="Genomic_DNA"/>
</dbReference>
<proteinExistence type="predicted"/>
<reference evidence="1" key="1">
    <citation type="submission" date="2023-05" db="EMBL/GenBank/DDBJ databases">
        <authorList>
            <consortium name="ELIXIR-Norway"/>
        </authorList>
    </citation>
    <scope>NUCLEOTIDE SEQUENCE</scope>
</reference>